<feature type="region of interest" description="Disordered" evidence="1">
    <location>
        <begin position="210"/>
        <end position="248"/>
    </location>
</feature>
<dbReference type="EMBL" id="BAFE01000013">
    <property type="protein sequence ID" value="GAB47462.1"/>
    <property type="molecule type" value="Genomic_DNA"/>
</dbReference>
<dbReference type="Proteomes" id="UP000004367">
    <property type="component" value="Unassembled WGS sequence"/>
</dbReference>
<proteinExistence type="predicted"/>
<protein>
    <submittedName>
        <fullName evidence="3">Putative acetyltransferase</fullName>
    </submittedName>
</protein>
<feature type="domain" description="N-acetyltransferase" evidence="2">
    <location>
        <begin position="52"/>
        <end position="214"/>
    </location>
</feature>
<accession>H5UP04</accession>
<sequence>MSVTRCGTPRTAGLDGVAAGHVDAPARLAGWDTPPMTGTPNDRGRAAYQAGWRIRHAHPEDARVMGRVHVEVWREAYTGLMRPEALAGVDPEIGAQRWARILAAPRPDGATTWVGCTPTGEVVALASEGPARDADAPTAHEVRALNVLRSAYGTGLADLLMVDLAGDGPAYLWVVEGNDRAVAFYRRHGFEDDGGRKVDERLGVREIRMGRERSPWAGDAASDLDGAARDADGGRGLGPSPVVTGKGP</sequence>
<dbReference type="eggNOG" id="COG0456">
    <property type="taxonomic scope" value="Bacteria"/>
</dbReference>
<dbReference type="AlphaFoldDB" id="H5UP04"/>
<dbReference type="InterPro" id="IPR016181">
    <property type="entry name" value="Acyl_CoA_acyltransferase"/>
</dbReference>
<evidence type="ECO:0000313" key="4">
    <source>
        <dbReference type="Proteomes" id="UP000004367"/>
    </source>
</evidence>
<dbReference type="PROSITE" id="PS51186">
    <property type="entry name" value="GNAT"/>
    <property type="match status" value="1"/>
</dbReference>
<evidence type="ECO:0000259" key="2">
    <source>
        <dbReference type="PROSITE" id="PS51186"/>
    </source>
</evidence>
<reference evidence="3 4" key="1">
    <citation type="submission" date="2012-02" db="EMBL/GenBank/DDBJ databases">
        <title>Whole genome shotgun sequence of Mobilicoccus pelagius NBRC 104925.</title>
        <authorList>
            <person name="Yoshida Y."/>
            <person name="Hosoyama A."/>
            <person name="Tsuchikane K."/>
            <person name="Katsumata H."/>
            <person name="Yamazaki S."/>
            <person name="Fujita N."/>
        </authorList>
    </citation>
    <scope>NUCLEOTIDE SEQUENCE [LARGE SCALE GENOMIC DNA]</scope>
    <source>
        <strain evidence="3 4">NBRC 104925</strain>
    </source>
</reference>
<name>H5UP04_9MICO</name>
<keyword evidence="3" id="KW-0808">Transferase</keyword>
<comment type="caution">
    <text evidence="3">The sequence shown here is derived from an EMBL/GenBank/DDBJ whole genome shotgun (WGS) entry which is preliminary data.</text>
</comment>
<dbReference type="Pfam" id="PF00583">
    <property type="entry name" value="Acetyltransf_1"/>
    <property type="match status" value="1"/>
</dbReference>
<keyword evidence="4" id="KW-1185">Reference proteome</keyword>
<dbReference type="STRING" id="1089455.MOPEL_013_00040"/>
<organism evidence="3 4">
    <name type="scientific">Mobilicoccus pelagius NBRC 104925</name>
    <dbReference type="NCBI Taxonomy" id="1089455"/>
    <lineage>
        <taxon>Bacteria</taxon>
        <taxon>Bacillati</taxon>
        <taxon>Actinomycetota</taxon>
        <taxon>Actinomycetes</taxon>
        <taxon>Micrococcales</taxon>
        <taxon>Dermatophilaceae</taxon>
        <taxon>Mobilicoccus</taxon>
    </lineage>
</organism>
<dbReference type="GO" id="GO:0016747">
    <property type="term" value="F:acyltransferase activity, transferring groups other than amino-acyl groups"/>
    <property type="evidence" value="ECO:0007669"/>
    <property type="project" value="InterPro"/>
</dbReference>
<gene>
    <name evidence="3" type="ORF">MOPEL_013_00040</name>
</gene>
<dbReference type="InterPro" id="IPR000182">
    <property type="entry name" value="GNAT_dom"/>
</dbReference>
<dbReference type="Gene3D" id="3.40.630.30">
    <property type="match status" value="1"/>
</dbReference>
<evidence type="ECO:0000313" key="3">
    <source>
        <dbReference type="EMBL" id="GAB47462.1"/>
    </source>
</evidence>
<dbReference type="SUPFAM" id="SSF55729">
    <property type="entry name" value="Acyl-CoA N-acyltransferases (Nat)"/>
    <property type="match status" value="1"/>
</dbReference>
<evidence type="ECO:0000256" key="1">
    <source>
        <dbReference type="SAM" id="MobiDB-lite"/>
    </source>
</evidence>